<evidence type="ECO:0000313" key="3">
    <source>
        <dbReference type="Proteomes" id="UP000254848"/>
    </source>
</evidence>
<protein>
    <recommendedName>
        <fullName evidence="4">3-phosphoshikimate 1-carboxyvinyltransferase</fullName>
    </recommendedName>
</protein>
<dbReference type="AlphaFoldDB" id="A0A370QPU4"/>
<keyword evidence="1" id="KW-0472">Membrane</keyword>
<feature type="transmembrane region" description="Helical" evidence="1">
    <location>
        <begin position="81"/>
        <end position="109"/>
    </location>
</feature>
<gene>
    <name evidence="2" type="ORF">C8D90_10596</name>
</gene>
<keyword evidence="1" id="KW-0812">Transmembrane</keyword>
<dbReference type="OrthoDB" id="6264467at2"/>
<name>A0A370QPU4_9GAMM</name>
<dbReference type="Proteomes" id="UP000254848">
    <property type="component" value="Unassembled WGS sequence"/>
</dbReference>
<comment type="caution">
    <text evidence="2">The sequence shown here is derived from an EMBL/GenBank/DDBJ whole genome shotgun (WGS) entry which is preliminary data.</text>
</comment>
<proteinExistence type="predicted"/>
<evidence type="ECO:0008006" key="4">
    <source>
        <dbReference type="Google" id="ProtNLM"/>
    </source>
</evidence>
<dbReference type="EMBL" id="QRAP01000005">
    <property type="protein sequence ID" value="RDK90816.1"/>
    <property type="molecule type" value="Genomic_DNA"/>
</dbReference>
<accession>A0A370QPU4</accession>
<sequence>MENPNERPRVITRFYQSLDEETAATLTAEQKQAVEKAVLEISLSSRHRIDVRRSFPFLTRRYYFVFLFGRDLRRYPRHESALWRVAITLLLALAILICLSSVFIALYLIKSALGIDIFPNFHLGLWDWLMQHHR</sequence>
<keyword evidence="3" id="KW-1185">Reference proteome</keyword>
<evidence type="ECO:0000256" key="1">
    <source>
        <dbReference type="SAM" id="Phobius"/>
    </source>
</evidence>
<organism evidence="2 3">
    <name type="scientific">Enterobacillus tribolii</name>
    <dbReference type="NCBI Taxonomy" id="1487935"/>
    <lineage>
        <taxon>Bacteria</taxon>
        <taxon>Pseudomonadati</taxon>
        <taxon>Pseudomonadota</taxon>
        <taxon>Gammaproteobacteria</taxon>
        <taxon>Enterobacterales</taxon>
        <taxon>Hafniaceae</taxon>
        <taxon>Enterobacillus</taxon>
    </lineage>
</organism>
<keyword evidence="1" id="KW-1133">Transmembrane helix</keyword>
<dbReference type="RefSeq" id="WP_115458641.1">
    <property type="nucleotide sequence ID" value="NZ_QRAP01000005.1"/>
</dbReference>
<reference evidence="2 3" key="1">
    <citation type="submission" date="2018-07" db="EMBL/GenBank/DDBJ databases">
        <title>Genomic Encyclopedia of Type Strains, Phase IV (KMG-IV): sequencing the most valuable type-strain genomes for metagenomic binning, comparative biology and taxonomic classification.</title>
        <authorList>
            <person name="Goeker M."/>
        </authorList>
    </citation>
    <scope>NUCLEOTIDE SEQUENCE [LARGE SCALE GENOMIC DNA]</scope>
    <source>
        <strain evidence="2 3">DSM 103736</strain>
    </source>
</reference>
<evidence type="ECO:0000313" key="2">
    <source>
        <dbReference type="EMBL" id="RDK90816.1"/>
    </source>
</evidence>